<evidence type="ECO:0000313" key="1">
    <source>
        <dbReference type="EMBL" id="KAG7086566.1"/>
    </source>
</evidence>
<protein>
    <submittedName>
        <fullName evidence="1">Uncharacterized protein</fullName>
    </submittedName>
</protein>
<dbReference type="EMBL" id="CM032190">
    <property type="protein sequence ID" value="KAG7086566.1"/>
    <property type="molecule type" value="Genomic_DNA"/>
</dbReference>
<comment type="caution">
    <text evidence="1">The sequence shown here is derived from an EMBL/GenBank/DDBJ whole genome shotgun (WGS) entry which is preliminary data.</text>
</comment>
<gene>
    <name evidence="1" type="ORF">E1B28_002513</name>
</gene>
<accession>A0A9P7UN63</accession>
<keyword evidence="2" id="KW-1185">Reference proteome</keyword>
<evidence type="ECO:0000313" key="2">
    <source>
        <dbReference type="Proteomes" id="UP001049176"/>
    </source>
</evidence>
<reference evidence="1" key="1">
    <citation type="journal article" date="2021" name="Genome Biol. Evol.">
        <title>The assembled and annotated genome of the fairy-ring fungus Marasmius oreades.</title>
        <authorList>
            <person name="Hiltunen M."/>
            <person name="Ament-Velasquez S.L."/>
            <person name="Johannesson H."/>
        </authorList>
    </citation>
    <scope>NUCLEOTIDE SEQUENCE</scope>
    <source>
        <strain evidence="1">03SP1</strain>
    </source>
</reference>
<dbReference type="RefSeq" id="XP_043003037.1">
    <property type="nucleotide sequence ID" value="XM_043159436.1"/>
</dbReference>
<dbReference type="GeneID" id="66071589"/>
<dbReference type="KEGG" id="more:E1B28_002513"/>
<dbReference type="AlphaFoldDB" id="A0A9P7UN63"/>
<dbReference type="Proteomes" id="UP001049176">
    <property type="component" value="Chromosome 10"/>
</dbReference>
<organism evidence="1 2">
    <name type="scientific">Marasmius oreades</name>
    <name type="common">fairy-ring Marasmius</name>
    <dbReference type="NCBI Taxonomy" id="181124"/>
    <lineage>
        <taxon>Eukaryota</taxon>
        <taxon>Fungi</taxon>
        <taxon>Dikarya</taxon>
        <taxon>Basidiomycota</taxon>
        <taxon>Agaricomycotina</taxon>
        <taxon>Agaricomycetes</taxon>
        <taxon>Agaricomycetidae</taxon>
        <taxon>Agaricales</taxon>
        <taxon>Marasmiineae</taxon>
        <taxon>Marasmiaceae</taxon>
        <taxon>Marasmius</taxon>
    </lineage>
</organism>
<sequence length="92" mass="10446">MGNGDLIQESPIVLVIPPSRSRFTFISIVVLLPRSCSTFPQNDLSFEFKVGNSPVCFCLGFGRKAVTPHDIHEFVPVKKRMVRRLTMTHWQS</sequence>
<name>A0A9P7UN63_9AGAR</name>
<proteinExistence type="predicted"/>